<dbReference type="Proteomes" id="UP000838756">
    <property type="component" value="Unassembled WGS sequence"/>
</dbReference>
<feature type="non-terminal residue" evidence="1">
    <location>
        <position position="1"/>
    </location>
</feature>
<comment type="caution">
    <text evidence="1">The sequence shown here is derived from an EMBL/GenBank/DDBJ whole genome shotgun (WGS) entry which is preliminary data.</text>
</comment>
<name>A0A8S4QEL6_9NEOP</name>
<proteinExistence type="predicted"/>
<protein>
    <submittedName>
        <fullName evidence="1">Jg3030 protein</fullName>
    </submittedName>
</protein>
<dbReference type="AlphaFoldDB" id="A0A8S4QEL6"/>
<reference evidence="1" key="1">
    <citation type="submission" date="2022-03" db="EMBL/GenBank/DDBJ databases">
        <authorList>
            <person name="Lindestad O."/>
        </authorList>
    </citation>
    <scope>NUCLEOTIDE SEQUENCE</scope>
</reference>
<evidence type="ECO:0000313" key="1">
    <source>
        <dbReference type="EMBL" id="CAH2208368.1"/>
    </source>
</evidence>
<organism evidence="1 2">
    <name type="scientific">Pararge aegeria aegeria</name>
    <dbReference type="NCBI Taxonomy" id="348720"/>
    <lineage>
        <taxon>Eukaryota</taxon>
        <taxon>Metazoa</taxon>
        <taxon>Ecdysozoa</taxon>
        <taxon>Arthropoda</taxon>
        <taxon>Hexapoda</taxon>
        <taxon>Insecta</taxon>
        <taxon>Pterygota</taxon>
        <taxon>Neoptera</taxon>
        <taxon>Endopterygota</taxon>
        <taxon>Lepidoptera</taxon>
        <taxon>Glossata</taxon>
        <taxon>Ditrysia</taxon>
        <taxon>Papilionoidea</taxon>
        <taxon>Nymphalidae</taxon>
        <taxon>Satyrinae</taxon>
        <taxon>Satyrini</taxon>
        <taxon>Parargina</taxon>
        <taxon>Pararge</taxon>
    </lineage>
</organism>
<sequence length="122" mass="13809">FFKQSEKQESRVLSSGRKDVLWKLSLVTMINCGSRGCSNPGSVQELLGFENITENSQLFRSLHDEFSFTVDASCPLTNADLPPDKSRARGSSFLLLRFHRIIAYQCVMGAPHINLSQRKRYP</sequence>
<gene>
    <name evidence="1" type="primary">jg3030</name>
    <name evidence="1" type="ORF">PAEG_LOCUS984</name>
</gene>
<keyword evidence="2" id="KW-1185">Reference proteome</keyword>
<dbReference type="EMBL" id="CAKXAJ010003281">
    <property type="protein sequence ID" value="CAH2208368.1"/>
    <property type="molecule type" value="Genomic_DNA"/>
</dbReference>
<accession>A0A8S4QEL6</accession>
<evidence type="ECO:0000313" key="2">
    <source>
        <dbReference type="Proteomes" id="UP000838756"/>
    </source>
</evidence>